<proteinExistence type="predicted"/>
<dbReference type="AlphaFoldDB" id="A0A1J5T442"/>
<dbReference type="GO" id="GO:0008757">
    <property type="term" value="F:S-adenosylmethionine-dependent methyltransferase activity"/>
    <property type="evidence" value="ECO:0007669"/>
    <property type="project" value="InterPro"/>
</dbReference>
<gene>
    <name evidence="2" type="ORF">GALL_71950</name>
</gene>
<protein>
    <recommendedName>
        <fullName evidence="1">Methyltransferase type 11 domain-containing protein</fullName>
    </recommendedName>
</protein>
<accession>A0A1J5T442</accession>
<dbReference type="InterPro" id="IPR013216">
    <property type="entry name" value="Methyltransf_11"/>
</dbReference>
<evidence type="ECO:0000259" key="1">
    <source>
        <dbReference type="Pfam" id="PF08241"/>
    </source>
</evidence>
<feature type="domain" description="Methyltransferase type 11" evidence="1">
    <location>
        <begin position="77"/>
        <end position="121"/>
    </location>
</feature>
<organism evidence="2">
    <name type="scientific">mine drainage metagenome</name>
    <dbReference type="NCBI Taxonomy" id="410659"/>
    <lineage>
        <taxon>unclassified sequences</taxon>
        <taxon>metagenomes</taxon>
        <taxon>ecological metagenomes</taxon>
    </lineage>
</organism>
<sequence length="250" mass="28244">MPNCKLTAQSLSEWFASGQGQYVLASEQAYFDHTVSDIFGFNAVQLGLPEHDFLGRSRMPLRFTAGALAGNDVRLCCDELPFACDSLDLVVLPHVLEFAENPHQILREVERVLRPEGNLIITGFNPFSLWGMHRALGRKQGYPWCGQFIRLPRLKDWLALLGFEIAGGRFAAYAPPLHTTKWLERFAFMEKAGDRWWAVSGGVYFLHAIKRVPGMRLIKPQWNHGLVRNLLPVTPKLNKGATQKKNGNDE</sequence>
<name>A0A1J5T442_9ZZZZ</name>
<dbReference type="Pfam" id="PF08241">
    <property type="entry name" value="Methyltransf_11"/>
    <property type="match status" value="1"/>
</dbReference>
<dbReference type="EMBL" id="MLJW01000021">
    <property type="protein sequence ID" value="OIR11024.1"/>
    <property type="molecule type" value="Genomic_DNA"/>
</dbReference>
<dbReference type="Gene3D" id="3.40.50.150">
    <property type="entry name" value="Vaccinia Virus protein VP39"/>
    <property type="match status" value="1"/>
</dbReference>
<dbReference type="SUPFAM" id="SSF53335">
    <property type="entry name" value="S-adenosyl-L-methionine-dependent methyltransferases"/>
    <property type="match status" value="1"/>
</dbReference>
<comment type="caution">
    <text evidence="2">The sequence shown here is derived from an EMBL/GenBank/DDBJ whole genome shotgun (WGS) entry which is preliminary data.</text>
</comment>
<dbReference type="InterPro" id="IPR029063">
    <property type="entry name" value="SAM-dependent_MTases_sf"/>
</dbReference>
<reference evidence="2" key="1">
    <citation type="submission" date="2016-10" db="EMBL/GenBank/DDBJ databases">
        <title>Sequence of Gallionella enrichment culture.</title>
        <authorList>
            <person name="Poehlein A."/>
            <person name="Muehling M."/>
            <person name="Daniel R."/>
        </authorList>
    </citation>
    <scope>NUCLEOTIDE SEQUENCE</scope>
</reference>
<evidence type="ECO:0000313" key="2">
    <source>
        <dbReference type="EMBL" id="OIR11024.1"/>
    </source>
</evidence>